<keyword evidence="3" id="KW-1185">Reference proteome</keyword>
<dbReference type="OrthoDB" id="4821403at2759"/>
<dbReference type="VEuPathDB" id="FungiDB:LEMA_P048320.1"/>
<evidence type="ECO:0000313" key="2">
    <source>
        <dbReference type="EMBL" id="CBX92126.1"/>
    </source>
</evidence>
<reference evidence="3" key="1">
    <citation type="journal article" date="2011" name="Nat. Commun.">
        <title>Effector diversification within compartments of the Leptosphaeria maculans genome affected by Repeat-Induced Point mutations.</title>
        <authorList>
            <person name="Rouxel T."/>
            <person name="Grandaubert J."/>
            <person name="Hane J.K."/>
            <person name="Hoede C."/>
            <person name="van de Wouw A.P."/>
            <person name="Couloux A."/>
            <person name="Dominguez V."/>
            <person name="Anthouard V."/>
            <person name="Bally P."/>
            <person name="Bourras S."/>
            <person name="Cozijnsen A.J."/>
            <person name="Ciuffetti L.M."/>
            <person name="Degrave A."/>
            <person name="Dilmaghani A."/>
            <person name="Duret L."/>
            <person name="Fudal I."/>
            <person name="Goodwin S.B."/>
            <person name="Gout L."/>
            <person name="Glaser N."/>
            <person name="Linglin J."/>
            <person name="Kema G.H.J."/>
            <person name="Lapalu N."/>
            <person name="Lawrence C.B."/>
            <person name="May K."/>
            <person name="Meyer M."/>
            <person name="Ollivier B."/>
            <person name="Poulain J."/>
            <person name="Schoch C.L."/>
            <person name="Simon A."/>
            <person name="Spatafora J.W."/>
            <person name="Stachowiak A."/>
            <person name="Turgeon B.G."/>
            <person name="Tyler B.M."/>
            <person name="Vincent D."/>
            <person name="Weissenbach J."/>
            <person name="Amselem J."/>
            <person name="Quesneville H."/>
            <person name="Oliver R.P."/>
            <person name="Wincker P."/>
            <person name="Balesdent M.-H."/>
            <person name="Howlett B.J."/>
        </authorList>
    </citation>
    <scope>NUCLEOTIDE SEQUENCE [LARGE SCALE GENOMIC DNA]</scope>
    <source>
        <strain evidence="3">JN3 / isolate v23.1.3 / race Av1-4-5-6-7-8</strain>
    </source>
</reference>
<dbReference type="AlphaFoldDB" id="E5R5F6"/>
<organism evidence="3">
    <name type="scientific">Leptosphaeria maculans (strain JN3 / isolate v23.1.3 / race Av1-4-5-6-7-8)</name>
    <name type="common">Blackleg fungus</name>
    <name type="synonym">Phoma lingam</name>
    <dbReference type="NCBI Taxonomy" id="985895"/>
    <lineage>
        <taxon>Eukaryota</taxon>
        <taxon>Fungi</taxon>
        <taxon>Dikarya</taxon>
        <taxon>Ascomycota</taxon>
        <taxon>Pezizomycotina</taxon>
        <taxon>Dothideomycetes</taxon>
        <taxon>Pleosporomycetidae</taxon>
        <taxon>Pleosporales</taxon>
        <taxon>Pleosporineae</taxon>
        <taxon>Leptosphaeriaceae</taxon>
        <taxon>Plenodomus</taxon>
        <taxon>Plenodomus lingam/Leptosphaeria maculans species complex</taxon>
    </lineage>
</organism>
<gene>
    <name evidence="2" type="ORF">LEMA_P048320.1</name>
</gene>
<keyword evidence="1" id="KW-0732">Signal</keyword>
<protein>
    <submittedName>
        <fullName evidence="2">Uncharacterized protein</fullName>
    </submittedName>
</protein>
<name>E5R5F6_LEPMJ</name>
<dbReference type="OMA" id="ILVWGCD"/>
<feature type="signal peptide" evidence="1">
    <location>
        <begin position="1"/>
        <end position="21"/>
    </location>
</feature>
<proteinExistence type="predicted"/>
<evidence type="ECO:0000313" key="3">
    <source>
        <dbReference type="Proteomes" id="UP000002668"/>
    </source>
</evidence>
<evidence type="ECO:0000256" key="1">
    <source>
        <dbReference type="SAM" id="SignalP"/>
    </source>
</evidence>
<dbReference type="EMBL" id="FP929083">
    <property type="protein sequence ID" value="CBX92126.1"/>
    <property type="molecule type" value="Genomic_DNA"/>
</dbReference>
<dbReference type="Proteomes" id="UP000002668">
    <property type="component" value="Genome"/>
</dbReference>
<dbReference type="HOGENOM" id="CLU_1142428_0_0_1"/>
<sequence length="262" mass="28695">MSPILTLLITLLAIITTTTTAHPTPPSCPPTIGPKAVHARLPPALDPNYPHTKWHAPPPTWYLKPWHMIYASNPQYTAFRNIQYDPSALDPHNPTLLNDLFSFQLPHNNTIHTTYGIDTLHPVYPGVLAYNATGIIAGATSEYSILAWGCDANAVPYYASYSTATGMTRTPAGIDVMSVSAAGVDGDTMEAVMGALAGLESLEVGRLVEGLVRMVDDGGREGLPRVSLRESFLRRVLQVQSESYWAVGLMFPFWKPGFQFIW</sequence>
<feature type="chain" id="PRO_5003198400" evidence="1">
    <location>
        <begin position="22"/>
        <end position="262"/>
    </location>
</feature>
<accession>E5R5F6</accession>
<dbReference type="eggNOG" id="ENOG502SX1G">
    <property type="taxonomic scope" value="Eukaryota"/>
</dbReference>
<dbReference type="InParanoid" id="E5R5F6"/>